<dbReference type="EMBL" id="SOAM01000001">
    <property type="protein sequence ID" value="TDS80301.1"/>
    <property type="molecule type" value="Genomic_DNA"/>
</dbReference>
<dbReference type="CDD" id="cd06588">
    <property type="entry name" value="PhnB_like"/>
    <property type="match status" value="1"/>
</dbReference>
<name>A0A4R7FR77_9MICO</name>
<reference evidence="2 3" key="1">
    <citation type="submission" date="2019-03" db="EMBL/GenBank/DDBJ databases">
        <title>Genomic Encyclopedia of Archaeal and Bacterial Type Strains, Phase II (KMG-II): from individual species to whole genera.</title>
        <authorList>
            <person name="Goeker M."/>
        </authorList>
    </citation>
    <scope>NUCLEOTIDE SEQUENCE [LARGE SCALE GENOMIC DNA]</scope>
    <source>
        <strain evidence="2 3">DSM 24782</strain>
    </source>
</reference>
<evidence type="ECO:0000313" key="3">
    <source>
        <dbReference type="Proteomes" id="UP000295344"/>
    </source>
</evidence>
<dbReference type="InterPro" id="IPR004360">
    <property type="entry name" value="Glyas_Fos-R_dOase_dom"/>
</dbReference>
<evidence type="ECO:0000259" key="1">
    <source>
        <dbReference type="Pfam" id="PF00903"/>
    </source>
</evidence>
<dbReference type="Pfam" id="PF00903">
    <property type="entry name" value="Glyoxalase"/>
    <property type="match status" value="1"/>
</dbReference>
<dbReference type="PANTHER" id="PTHR33990">
    <property type="entry name" value="PROTEIN YJDN-RELATED"/>
    <property type="match status" value="1"/>
</dbReference>
<dbReference type="AlphaFoldDB" id="A0A4R7FR77"/>
<comment type="caution">
    <text evidence="2">The sequence shown here is derived from an EMBL/GenBank/DDBJ whole genome shotgun (WGS) entry which is preliminary data.</text>
</comment>
<evidence type="ECO:0000313" key="2">
    <source>
        <dbReference type="EMBL" id="TDS80301.1"/>
    </source>
</evidence>
<accession>A0A4R7FR77</accession>
<protein>
    <submittedName>
        <fullName evidence="2">PhnB protein</fullName>
    </submittedName>
</protein>
<organism evidence="2 3">
    <name type="scientific">Amnibacterium kyonggiense</name>
    <dbReference type="NCBI Taxonomy" id="595671"/>
    <lineage>
        <taxon>Bacteria</taxon>
        <taxon>Bacillati</taxon>
        <taxon>Actinomycetota</taxon>
        <taxon>Actinomycetes</taxon>
        <taxon>Micrococcales</taxon>
        <taxon>Microbacteriaceae</taxon>
        <taxon>Amnibacterium</taxon>
    </lineage>
</organism>
<dbReference type="InterPro" id="IPR029068">
    <property type="entry name" value="Glyas_Bleomycin-R_OHBP_Dase"/>
</dbReference>
<dbReference type="Proteomes" id="UP000295344">
    <property type="component" value="Unassembled WGS sequence"/>
</dbReference>
<dbReference type="OrthoDB" id="9795306at2"/>
<keyword evidence="3" id="KW-1185">Reference proteome</keyword>
<dbReference type="SUPFAM" id="SSF54593">
    <property type="entry name" value="Glyoxalase/Bleomycin resistance protein/Dihydroxybiphenyl dioxygenase"/>
    <property type="match status" value="1"/>
</dbReference>
<feature type="domain" description="Glyoxalase/fosfomycin resistance/dioxygenase" evidence="1">
    <location>
        <begin position="11"/>
        <end position="131"/>
    </location>
</feature>
<dbReference type="InterPro" id="IPR028973">
    <property type="entry name" value="PhnB-like"/>
</dbReference>
<proteinExistence type="predicted"/>
<gene>
    <name evidence="2" type="ORF">CLV52_0858</name>
</gene>
<dbReference type="RefSeq" id="WP_133765034.1">
    <property type="nucleotide sequence ID" value="NZ_BAAARP010000001.1"/>
</dbReference>
<sequence>MTIATTPHLNFDGRAREALEFYAAAFGTEPVAVTYGQMGASDDPAWADRIVFGQVETTTGIRVMAFDVWPHQTYDQGANAFYVYLSGDDPDEITAAWRGLAEGAEIRQPIGPSPWSPLAGQLRDRFGVIWALDIRAQADEKH</sequence>
<dbReference type="PANTHER" id="PTHR33990:SF1">
    <property type="entry name" value="PROTEIN YJDN"/>
    <property type="match status" value="1"/>
</dbReference>
<dbReference type="Gene3D" id="3.10.180.10">
    <property type="entry name" value="2,3-Dihydroxybiphenyl 1,2-Dioxygenase, domain 1"/>
    <property type="match status" value="1"/>
</dbReference>